<sequence>MLHRSPSSSSSVKLSRSFTACHVPVTTSIDLSSANHHPWPAAYSAAVSKLLNVSGIHNLLWGDLLYSWRGSPNIPAVCGLVVPTEQFDAAVALIERSGMPLCKCEKATHWANPKGCYCLPTHFRVPAGGSRYIIEQTLFICPSNLLCNLIPLRPSDPNPLGLVFEYFVVHLYDASQPIPKLSACSYAAPATQTTIQPLPVLTTVSLIKVLIALRAFYPPGKRSGVDYPFDSILWNISADGCNEGPFDLGSSSMQTLWDKAFVARRLDYNQHLWEDVRLEWAEKMAAFTDYQLL</sequence>
<dbReference type="Proteomes" id="UP000799118">
    <property type="component" value="Unassembled WGS sequence"/>
</dbReference>
<name>A0A6A4HXB9_9AGAR</name>
<dbReference type="AlphaFoldDB" id="A0A6A4HXB9"/>
<gene>
    <name evidence="1" type="ORF">BT96DRAFT_880313</name>
</gene>
<proteinExistence type="predicted"/>
<reference evidence="1" key="1">
    <citation type="journal article" date="2019" name="Environ. Microbiol.">
        <title>Fungal ecological strategies reflected in gene transcription - a case study of two litter decomposers.</title>
        <authorList>
            <person name="Barbi F."/>
            <person name="Kohler A."/>
            <person name="Barry K."/>
            <person name="Baskaran P."/>
            <person name="Daum C."/>
            <person name="Fauchery L."/>
            <person name="Ihrmark K."/>
            <person name="Kuo A."/>
            <person name="LaButti K."/>
            <person name="Lipzen A."/>
            <person name="Morin E."/>
            <person name="Grigoriev I.V."/>
            <person name="Henrissat B."/>
            <person name="Lindahl B."/>
            <person name="Martin F."/>
        </authorList>
    </citation>
    <scope>NUCLEOTIDE SEQUENCE</scope>
    <source>
        <strain evidence="1">JB14</strain>
    </source>
</reference>
<keyword evidence="2" id="KW-1185">Reference proteome</keyword>
<evidence type="ECO:0000313" key="1">
    <source>
        <dbReference type="EMBL" id="KAE9401484.1"/>
    </source>
</evidence>
<accession>A0A6A4HXB9</accession>
<organism evidence="1 2">
    <name type="scientific">Gymnopus androsaceus JB14</name>
    <dbReference type="NCBI Taxonomy" id="1447944"/>
    <lineage>
        <taxon>Eukaryota</taxon>
        <taxon>Fungi</taxon>
        <taxon>Dikarya</taxon>
        <taxon>Basidiomycota</taxon>
        <taxon>Agaricomycotina</taxon>
        <taxon>Agaricomycetes</taxon>
        <taxon>Agaricomycetidae</taxon>
        <taxon>Agaricales</taxon>
        <taxon>Marasmiineae</taxon>
        <taxon>Omphalotaceae</taxon>
        <taxon>Gymnopus</taxon>
    </lineage>
</organism>
<dbReference type="OrthoDB" id="4499271at2759"/>
<dbReference type="EMBL" id="ML769445">
    <property type="protein sequence ID" value="KAE9401484.1"/>
    <property type="molecule type" value="Genomic_DNA"/>
</dbReference>
<evidence type="ECO:0000313" key="2">
    <source>
        <dbReference type="Proteomes" id="UP000799118"/>
    </source>
</evidence>
<protein>
    <submittedName>
        <fullName evidence="1">Uncharacterized protein</fullName>
    </submittedName>
</protein>